<reference evidence="10" key="2">
    <citation type="submission" date="2018-05" db="EMBL/GenBank/DDBJ databases">
        <title>OmerRS3 (Oryza meridionalis Reference Sequence Version 3).</title>
        <authorList>
            <person name="Zhang J."/>
            <person name="Kudrna D."/>
            <person name="Lee S."/>
            <person name="Talag J."/>
            <person name="Welchert J."/>
            <person name="Wing R.A."/>
        </authorList>
    </citation>
    <scope>NUCLEOTIDE SEQUENCE [LARGE SCALE GENOMIC DNA]</scope>
    <source>
        <strain evidence="10">cv. OR44</strain>
    </source>
</reference>
<comment type="cofactor">
    <cofactor evidence="6">
        <name>(R)-lipoate</name>
        <dbReference type="ChEBI" id="CHEBI:83088"/>
    </cofactor>
    <text evidence="6">Binds 1 lipoyl cofactor covalently.</text>
</comment>
<reference evidence="10" key="1">
    <citation type="submission" date="2015-04" db="UniProtKB">
        <authorList>
            <consortium name="EnsemblPlants"/>
        </authorList>
    </citation>
    <scope>IDENTIFICATION</scope>
</reference>
<proteinExistence type="inferred from homology"/>
<dbReference type="InterPro" id="IPR001078">
    <property type="entry name" value="2-oxoacid_DH_actylTfrase"/>
</dbReference>
<dbReference type="FunFam" id="2.40.50.100:FF:000010">
    <property type="entry name" value="Acetyltransferase component of pyruvate dehydrogenase complex"/>
    <property type="match status" value="1"/>
</dbReference>
<dbReference type="PROSITE" id="PS00189">
    <property type="entry name" value="LIPOYL"/>
    <property type="match status" value="1"/>
</dbReference>
<dbReference type="GO" id="GO:0006086">
    <property type="term" value="P:pyruvate decarboxylation to acetyl-CoA"/>
    <property type="evidence" value="ECO:0007669"/>
    <property type="project" value="InterPro"/>
</dbReference>
<dbReference type="Gene3D" id="2.40.50.100">
    <property type="match status" value="1"/>
</dbReference>
<dbReference type="Pfam" id="PF00364">
    <property type="entry name" value="Biotin_lipoyl"/>
    <property type="match status" value="1"/>
</dbReference>
<evidence type="ECO:0000259" key="9">
    <source>
        <dbReference type="PROSITE" id="PS51826"/>
    </source>
</evidence>
<dbReference type="Proteomes" id="UP000008021">
    <property type="component" value="Chromosome 2"/>
</dbReference>
<comment type="function">
    <text evidence="6">The pyruvate dehydrogenase complex catalyzes the overall conversion of pyruvate to acetyl-CoA and CO(2).</text>
</comment>
<dbReference type="CDD" id="cd06849">
    <property type="entry name" value="lipoyl_domain"/>
    <property type="match status" value="1"/>
</dbReference>
<dbReference type="FunFam" id="3.30.559.10:FF:000003">
    <property type="entry name" value="Acetyltransferase component of pyruvate dehydrogenase complex"/>
    <property type="match status" value="2"/>
</dbReference>
<dbReference type="NCBIfam" id="TIGR01349">
    <property type="entry name" value="PDHac_trf_mito"/>
    <property type="match status" value="1"/>
</dbReference>
<keyword evidence="11" id="KW-1185">Reference proteome</keyword>
<dbReference type="InterPro" id="IPR036625">
    <property type="entry name" value="E3-bd_dom_sf"/>
</dbReference>
<dbReference type="PANTHER" id="PTHR23151:SF90">
    <property type="entry name" value="DIHYDROLIPOYLLYSINE-RESIDUE ACETYLTRANSFERASE COMPONENT OF PYRUVATE DEHYDROGENASE COMPLEX, MITOCHONDRIAL-RELATED"/>
    <property type="match status" value="1"/>
</dbReference>
<evidence type="ECO:0000256" key="6">
    <source>
        <dbReference type="RuleBase" id="RU361137"/>
    </source>
</evidence>
<evidence type="ECO:0000256" key="7">
    <source>
        <dbReference type="SAM" id="MobiDB-lite"/>
    </source>
</evidence>
<dbReference type="Pfam" id="PF00198">
    <property type="entry name" value="2-oxoacid_dh"/>
    <property type="match status" value="2"/>
</dbReference>
<accession>A0A0E0CHM0</accession>
<dbReference type="FunFam" id="4.10.320.10:FF:000006">
    <property type="entry name" value="Acetyltransferase component of pyruvate dehydrogenase complex"/>
    <property type="match status" value="2"/>
</dbReference>
<dbReference type="PANTHER" id="PTHR23151">
    <property type="entry name" value="DIHYDROLIPOAMIDE ACETYL/SUCCINYL-TRANSFERASE-RELATED"/>
    <property type="match status" value="1"/>
</dbReference>
<feature type="domain" description="Lipoyl-binding" evidence="8">
    <location>
        <begin position="122"/>
        <end position="198"/>
    </location>
</feature>
<protein>
    <recommendedName>
        <fullName evidence="6">Acetyltransferase component of pyruvate dehydrogenase complex</fullName>
        <ecNumber evidence="6">2.3.1.12</ecNumber>
    </recommendedName>
</protein>
<dbReference type="InterPro" id="IPR004167">
    <property type="entry name" value="PSBD"/>
</dbReference>
<dbReference type="HOGENOM" id="CLU_334450_0_0_1"/>
<evidence type="ECO:0000313" key="11">
    <source>
        <dbReference type="Proteomes" id="UP000008021"/>
    </source>
</evidence>
<evidence type="ECO:0000259" key="8">
    <source>
        <dbReference type="PROSITE" id="PS50968"/>
    </source>
</evidence>
<dbReference type="InterPro" id="IPR006257">
    <property type="entry name" value="LAT1"/>
</dbReference>
<feature type="domain" description="Peripheral subunit-binding (PSBD)" evidence="9">
    <location>
        <begin position="262"/>
        <end position="299"/>
    </location>
</feature>
<feature type="compositionally biased region" description="Low complexity" evidence="7">
    <location>
        <begin position="526"/>
        <end position="535"/>
    </location>
</feature>
<feature type="region of interest" description="Disordered" evidence="7">
    <location>
        <begin position="206"/>
        <end position="261"/>
    </location>
</feature>
<dbReference type="AlphaFoldDB" id="A0A0E0CHM0"/>
<comment type="subcellular location">
    <subcellularLocation>
        <location evidence="6">Mitochondrion</location>
    </subcellularLocation>
</comment>
<name>A0A0E0CHM0_9ORYZ</name>
<feature type="region of interest" description="Disordered" evidence="7">
    <location>
        <begin position="526"/>
        <end position="567"/>
    </location>
</feature>
<dbReference type="SUPFAM" id="SSF51230">
    <property type="entry name" value="Single hybrid motif"/>
    <property type="match status" value="1"/>
</dbReference>
<sequence length="854" mass="91996">MSAAHLLRHSRKLRTLRDALDYDRSALVRYFSAASASFPTKGSAAAGVEKRIGGARFPQCKQPGKELETFKVSLGGLNGRYACRRAPNNCTPTTIAGLNGSLSCGQVSSARSFSSSADLPPHQEIGMPSLSPTMTEGNIARWLKKEGDKVSPGEVLCEVETDKATVEMECMEEGYLAKIIHGDGAKEIKVGEIIAVTVEEEGDLEKFKDYKPSTSAAPAAPSEPKAQPEPAEPKVKETEPSRTPEPKAPKTEEASQPGGRIFSSPLARKLAEDNNVPLSSVKGTGPDGRILKADIEDYLASVAKGGKREALAAPGLSYTDVPNTQIRKVTANRLLSSKQTIPHYYLTVDAHVDNLIKLRGELNPLQESSGGKKISINDLVIKAAALALRKVPQCNSSWMSDFIRQYHNVNINVAVQTEHGLFVPVIRDADKKGLGTIAEEVKQVAQRARDNSLKPEDYEGGTFTISNLGGPFGIKQFCAIINPPQSAILAIGTAEKRVIPGSVDGQYEFGSFMSATMSCDHRVIDAPSEPKAQPEPAEPKVKETEPSRTPEPKAPKTEEASQPGGRIFSSPLARKLAEDNNVPLSSVKGTGPDGRILKADIEDYLASVAKGGKREALAAPGLSYTDVPNTQIRKVTANRLLSSKQTIPHYYLTVDAHVDNLIKLRGELNPLQESSGGKKISINDLVIKAAALALRKVPQCNSSWMSDFIRQYHNVNINVAVQTEHGLFVPVIRDADKKGLGTIAEEVKQVAQRARDNSLKPEDYEGGTFTISNLGGPFGIKQFCAIINPPQSAILAIGTAEKRVIPGSVDGQYEFGSFMSATMSCDHRVIDGAIGAEFLKAFKGYIENPNSMLL</sequence>
<dbReference type="PROSITE" id="PS50968">
    <property type="entry name" value="BIOTINYL_LIPOYL"/>
    <property type="match status" value="1"/>
</dbReference>
<evidence type="ECO:0000256" key="4">
    <source>
        <dbReference type="ARBA" id="ARBA00022946"/>
    </source>
</evidence>
<evidence type="ECO:0000256" key="2">
    <source>
        <dbReference type="ARBA" id="ARBA00022679"/>
    </source>
</evidence>
<dbReference type="InterPro" id="IPR000089">
    <property type="entry name" value="Biotin_lipoyl"/>
</dbReference>
<comment type="catalytic activity">
    <reaction evidence="6">
        <text>N(6)-[(R)-dihydrolipoyl]-L-lysyl-[protein] + acetyl-CoA = N(6)-[(R)-S(8)-acetyldihydrolipoyl]-L-lysyl-[protein] + CoA</text>
        <dbReference type="Rhea" id="RHEA:17017"/>
        <dbReference type="Rhea" id="RHEA-COMP:10475"/>
        <dbReference type="Rhea" id="RHEA-COMP:10478"/>
        <dbReference type="ChEBI" id="CHEBI:57287"/>
        <dbReference type="ChEBI" id="CHEBI:57288"/>
        <dbReference type="ChEBI" id="CHEBI:83100"/>
        <dbReference type="ChEBI" id="CHEBI:83111"/>
        <dbReference type="EC" id="2.3.1.12"/>
    </reaction>
</comment>
<keyword evidence="3 6" id="KW-0450">Lipoyl</keyword>
<organism evidence="10">
    <name type="scientific">Oryza meridionalis</name>
    <dbReference type="NCBI Taxonomy" id="40149"/>
    <lineage>
        <taxon>Eukaryota</taxon>
        <taxon>Viridiplantae</taxon>
        <taxon>Streptophyta</taxon>
        <taxon>Embryophyta</taxon>
        <taxon>Tracheophyta</taxon>
        <taxon>Spermatophyta</taxon>
        <taxon>Magnoliopsida</taxon>
        <taxon>Liliopsida</taxon>
        <taxon>Poales</taxon>
        <taxon>Poaceae</taxon>
        <taxon>BOP clade</taxon>
        <taxon>Oryzoideae</taxon>
        <taxon>Oryzeae</taxon>
        <taxon>Oryzinae</taxon>
        <taxon>Oryza</taxon>
    </lineage>
</organism>
<feature type="compositionally biased region" description="Low complexity" evidence="7">
    <location>
        <begin position="212"/>
        <end position="229"/>
    </location>
</feature>
<evidence type="ECO:0000256" key="5">
    <source>
        <dbReference type="ARBA" id="ARBA00023315"/>
    </source>
</evidence>
<dbReference type="InterPro" id="IPR003016">
    <property type="entry name" value="2-oxoA_DH_lipoyl-BS"/>
</dbReference>
<keyword evidence="2 6" id="KW-0808">Transferase</keyword>
<dbReference type="STRING" id="40149.A0A0E0CHM0"/>
<dbReference type="GO" id="GO:0004742">
    <property type="term" value="F:dihydrolipoyllysine-residue acetyltransferase activity"/>
    <property type="evidence" value="ECO:0007669"/>
    <property type="project" value="UniProtKB-UniRule"/>
</dbReference>
<dbReference type="Gene3D" id="4.10.320.10">
    <property type="entry name" value="E3-binding domain"/>
    <property type="match status" value="2"/>
</dbReference>
<dbReference type="GO" id="GO:0050734">
    <property type="term" value="F:hydroxycinnamoyltransferase activity"/>
    <property type="evidence" value="ECO:0007669"/>
    <property type="project" value="UniProtKB-ARBA"/>
</dbReference>
<dbReference type="InterPro" id="IPR045257">
    <property type="entry name" value="E2/Pdx1"/>
</dbReference>
<dbReference type="Gene3D" id="3.30.559.10">
    <property type="entry name" value="Chloramphenicol acetyltransferase-like domain"/>
    <property type="match status" value="2"/>
</dbReference>
<dbReference type="EC" id="2.3.1.12" evidence="6"/>
<keyword evidence="5 6" id="KW-0012">Acyltransferase</keyword>
<evidence type="ECO:0000256" key="3">
    <source>
        <dbReference type="ARBA" id="ARBA00022823"/>
    </source>
</evidence>
<dbReference type="Pfam" id="PF02817">
    <property type="entry name" value="E3_binding"/>
    <property type="match status" value="2"/>
</dbReference>
<keyword evidence="4" id="KW-0809">Transit peptide</keyword>
<dbReference type="PROSITE" id="PS51826">
    <property type="entry name" value="PSBD"/>
    <property type="match status" value="2"/>
</dbReference>
<dbReference type="SUPFAM" id="SSF47005">
    <property type="entry name" value="Peripheral subunit-binding domain of 2-oxo acid dehydrogenase complex"/>
    <property type="match status" value="2"/>
</dbReference>
<dbReference type="GO" id="GO:0005739">
    <property type="term" value="C:mitochondrion"/>
    <property type="evidence" value="ECO:0007669"/>
    <property type="project" value="UniProtKB-SubCell"/>
</dbReference>
<feature type="compositionally biased region" description="Basic and acidic residues" evidence="7">
    <location>
        <begin position="231"/>
        <end position="253"/>
    </location>
</feature>
<evidence type="ECO:0000313" key="10">
    <source>
        <dbReference type="EnsemblPlants" id="OMERI02G09190.1"/>
    </source>
</evidence>
<dbReference type="EnsemblPlants" id="OMERI02G09190.1">
    <property type="protein sequence ID" value="OMERI02G09190.1"/>
    <property type="gene ID" value="OMERI02G09190"/>
</dbReference>
<dbReference type="InterPro" id="IPR011053">
    <property type="entry name" value="Single_hybrid_motif"/>
</dbReference>
<dbReference type="Gramene" id="OMERI02G09190.1">
    <property type="protein sequence ID" value="OMERI02G09190.1"/>
    <property type="gene ID" value="OMERI02G09190"/>
</dbReference>
<dbReference type="SUPFAM" id="SSF52777">
    <property type="entry name" value="CoA-dependent acyltransferases"/>
    <property type="match status" value="2"/>
</dbReference>
<feature type="compositionally biased region" description="Basic and acidic residues" evidence="7">
    <location>
        <begin position="537"/>
        <end position="559"/>
    </location>
</feature>
<comment type="similarity">
    <text evidence="1 6">Belongs to the 2-oxoacid dehydrogenase family.</text>
</comment>
<evidence type="ECO:0000256" key="1">
    <source>
        <dbReference type="ARBA" id="ARBA00007317"/>
    </source>
</evidence>
<dbReference type="GO" id="GO:0045254">
    <property type="term" value="C:pyruvate dehydrogenase complex"/>
    <property type="evidence" value="ECO:0007669"/>
    <property type="project" value="UniProtKB-UniRule"/>
</dbReference>
<dbReference type="InterPro" id="IPR023213">
    <property type="entry name" value="CAT-like_dom_sf"/>
</dbReference>
<feature type="domain" description="Peripheral subunit-binding (PSBD)" evidence="9">
    <location>
        <begin position="568"/>
        <end position="605"/>
    </location>
</feature>